<dbReference type="STRING" id="927664.SAMN05421780_101712"/>
<evidence type="ECO:0000256" key="1">
    <source>
        <dbReference type="SAM" id="SignalP"/>
    </source>
</evidence>
<dbReference type="EMBL" id="FOLE01000001">
    <property type="protein sequence ID" value="SFB84006.1"/>
    <property type="molecule type" value="Genomic_DNA"/>
</dbReference>
<dbReference type="Proteomes" id="UP000199514">
    <property type="component" value="Unassembled WGS sequence"/>
</dbReference>
<keyword evidence="3" id="KW-1185">Reference proteome</keyword>
<dbReference type="OrthoDB" id="981332at2"/>
<accession>A0A1I1EBA5</accession>
<dbReference type="RefSeq" id="WP_091507382.1">
    <property type="nucleotide sequence ID" value="NZ_FOLE01000001.1"/>
</dbReference>
<reference evidence="2 3" key="1">
    <citation type="submission" date="2016-10" db="EMBL/GenBank/DDBJ databases">
        <authorList>
            <person name="de Groot N.N."/>
        </authorList>
    </citation>
    <scope>NUCLEOTIDE SEQUENCE [LARGE SCALE GENOMIC DNA]</scope>
    <source>
        <strain evidence="2 3">DSM 6793</strain>
    </source>
</reference>
<sequence length="122" mass="13712">MKRITILLSVTLVVLAACTSAPEIKGFDFEAWRADRNACQGIRDTMQTNLERIRPQLKGISDRHLMQLLGKPDRNELDERNRKYITYFISAGNQCDPKAAALGKRIKFSSSAMGIISEAIIE</sequence>
<gene>
    <name evidence="2" type="ORF">SAMN05421780_101712</name>
</gene>
<feature type="signal peptide" evidence="1">
    <location>
        <begin position="1"/>
        <end position="16"/>
    </location>
</feature>
<proteinExistence type="predicted"/>
<evidence type="ECO:0000313" key="3">
    <source>
        <dbReference type="Proteomes" id="UP000199514"/>
    </source>
</evidence>
<protein>
    <recommendedName>
        <fullName evidence="4">Lipoprotein</fullName>
    </recommendedName>
</protein>
<evidence type="ECO:0008006" key="4">
    <source>
        <dbReference type="Google" id="ProtNLM"/>
    </source>
</evidence>
<organism evidence="2 3">
    <name type="scientific">Flexibacter flexilis DSM 6793</name>
    <dbReference type="NCBI Taxonomy" id="927664"/>
    <lineage>
        <taxon>Bacteria</taxon>
        <taxon>Pseudomonadati</taxon>
        <taxon>Bacteroidota</taxon>
        <taxon>Cytophagia</taxon>
        <taxon>Cytophagales</taxon>
        <taxon>Flexibacteraceae</taxon>
        <taxon>Flexibacter</taxon>
    </lineage>
</organism>
<feature type="chain" id="PRO_5011526359" description="Lipoprotein" evidence="1">
    <location>
        <begin position="17"/>
        <end position="122"/>
    </location>
</feature>
<name>A0A1I1EBA5_9BACT</name>
<dbReference type="AlphaFoldDB" id="A0A1I1EBA5"/>
<keyword evidence="1" id="KW-0732">Signal</keyword>
<evidence type="ECO:0000313" key="2">
    <source>
        <dbReference type="EMBL" id="SFB84006.1"/>
    </source>
</evidence>
<dbReference type="PROSITE" id="PS51257">
    <property type="entry name" value="PROKAR_LIPOPROTEIN"/>
    <property type="match status" value="1"/>
</dbReference>